<sequence>MAPPLLTQGTIVYNVPIWNKSEQPVDRITDHLETPLLDNRSYRVVRLANQLEYLLVHDPETDKASAALDINVGNFSNKADMPGMAHAVEYLLFIGTKKYPVENVYNQYLSAHLGYSNAYTSATLINYFFEVGVKPSEGKETSESPLYNALDRFAQFFIKPLFLLSTLDRELQALEKSLSNLKHPYCHFFIGNFKVLKTEPEARGIDVRAKFIKFYKKYYSVNRIKLYMLGREPLNILER</sequence>
<accession>A0ABR1VQC3</accession>
<keyword evidence="3" id="KW-0479">Metal-binding</keyword>
<proteinExistence type="inferred from homology"/>
<dbReference type="PANTHER" id="PTHR43690">
    <property type="entry name" value="NARDILYSIN"/>
    <property type="match status" value="1"/>
</dbReference>
<reference evidence="8 9" key="1">
    <citation type="submission" date="2023-01" db="EMBL/GenBank/DDBJ databases">
        <title>Analysis of 21 Apiospora genomes using comparative genomics revels a genus with tremendous synthesis potential of carbohydrate active enzymes and secondary metabolites.</title>
        <authorList>
            <person name="Sorensen T."/>
        </authorList>
    </citation>
    <scope>NUCLEOTIDE SEQUENCE [LARGE SCALE GENOMIC DNA]</scope>
    <source>
        <strain evidence="8 9">CBS 135458</strain>
    </source>
</reference>
<dbReference type="Pfam" id="PF00675">
    <property type="entry name" value="Peptidase_M16"/>
    <property type="match status" value="1"/>
</dbReference>
<dbReference type="Proteomes" id="UP001480595">
    <property type="component" value="Unassembled WGS sequence"/>
</dbReference>
<keyword evidence="6" id="KW-0482">Metalloprotease</keyword>
<evidence type="ECO:0000256" key="2">
    <source>
        <dbReference type="ARBA" id="ARBA00022670"/>
    </source>
</evidence>
<protein>
    <submittedName>
        <fullName evidence="8">A-factor-processing enzyme protein</fullName>
    </submittedName>
</protein>
<dbReference type="InterPro" id="IPR011249">
    <property type="entry name" value="Metalloenz_LuxS/M16"/>
</dbReference>
<dbReference type="InterPro" id="IPR011765">
    <property type="entry name" value="Pept_M16_N"/>
</dbReference>
<dbReference type="PANTHER" id="PTHR43690:SF18">
    <property type="entry name" value="INSULIN-DEGRADING ENZYME-RELATED"/>
    <property type="match status" value="1"/>
</dbReference>
<evidence type="ECO:0000256" key="6">
    <source>
        <dbReference type="ARBA" id="ARBA00023049"/>
    </source>
</evidence>
<evidence type="ECO:0000256" key="5">
    <source>
        <dbReference type="ARBA" id="ARBA00022833"/>
    </source>
</evidence>
<evidence type="ECO:0000256" key="1">
    <source>
        <dbReference type="ARBA" id="ARBA00007261"/>
    </source>
</evidence>
<organism evidence="8 9">
    <name type="scientific">Apiospora phragmitis</name>
    <dbReference type="NCBI Taxonomy" id="2905665"/>
    <lineage>
        <taxon>Eukaryota</taxon>
        <taxon>Fungi</taxon>
        <taxon>Dikarya</taxon>
        <taxon>Ascomycota</taxon>
        <taxon>Pezizomycotina</taxon>
        <taxon>Sordariomycetes</taxon>
        <taxon>Xylariomycetidae</taxon>
        <taxon>Amphisphaeriales</taxon>
        <taxon>Apiosporaceae</taxon>
        <taxon>Apiospora</taxon>
    </lineage>
</organism>
<dbReference type="GeneID" id="92088733"/>
<evidence type="ECO:0000259" key="7">
    <source>
        <dbReference type="Pfam" id="PF00675"/>
    </source>
</evidence>
<keyword evidence="2" id="KW-0645">Protease</keyword>
<evidence type="ECO:0000256" key="4">
    <source>
        <dbReference type="ARBA" id="ARBA00022801"/>
    </source>
</evidence>
<evidence type="ECO:0000256" key="3">
    <source>
        <dbReference type="ARBA" id="ARBA00022723"/>
    </source>
</evidence>
<comment type="similarity">
    <text evidence="1">Belongs to the peptidase M16 family.</text>
</comment>
<evidence type="ECO:0000313" key="8">
    <source>
        <dbReference type="EMBL" id="KAK8073362.1"/>
    </source>
</evidence>
<gene>
    <name evidence="8" type="ORF">PG994_004261</name>
</gene>
<comment type="caution">
    <text evidence="8">The sequence shown here is derived from an EMBL/GenBank/DDBJ whole genome shotgun (WGS) entry which is preliminary data.</text>
</comment>
<keyword evidence="4" id="KW-0378">Hydrolase</keyword>
<dbReference type="EMBL" id="JAQQWL010000005">
    <property type="protein sequence ID" value="KAK8073362.1"/>
    <property type="molecule type" value="Genomic_DNA"/>
</dbReference>
<feature type="domain" description="Peptidase M16 N-terminal" evidence="7">
    <location>
        <begin position="54"/>
        <end position="180"/>
    </location>
</feature>
<keyword evidence="9" id="KW-1185">Reference proteome</keyword>
<keyword evidence="5" id="KW-0862">Zinc</keyword>
<dbReference type="RefSeq" id="XP_066717837.1">
    <property type="nucleotide sequence ID" value="XM_066855670.1"/>
</dbReference>
<dbReference type="SUPFAM" id="SSF63411">
    <property type="entry name" value="LuxS/MPP-like metallohydrolase"/>
    <property type="match status" value="1"/>
</dbReference>
<dbReference type="Gene3D" id="3.30.830.10">
    <property type="entry name" value="Metalloenzyme, LuxS/M16 peptidase-like"/>
    <property type="match status" value="1"/>
</dbReference>
<name>A0ABR1VQC3_9PEZI</name>
<evidence type="ECO:0000313" key="9">
    <source>
        <dbReference type="Proteomes" id="UP001480595"/>
    </source>
</evidence>
<dbReference type="InterPro" id="IPR050626">
    <property type="entry name" value="Peptidase_M16"/>
</dbReference>